<feature type="chain" id="PRO_5027057478" evidence="1">
    <location>
        <begin position="25"/>
        <end position="298"/>
    </location>
</feature>
<accession>A0A6P3BZU3</accession>
<dbReference type="EMBL" id="CABVQS010000049">
    <property type="protein sequence ID" value="VWD64214.1"/>
    <property type="molecule type" value="Genomic_DNA"/>
</dbReference>
<keyword evidence="1" id="KW-0732">Signal</keyword>
<organism evidence="2 3">
    <name type="scientific">Burkholderia contaminans</name>
    <dbReference type="NCBI Taxonomy" id="488447"/>
    <lineage>
        <taxon>Bacteria</taxon>
        <taxon>Pseudomonadati</taxon>
        <taxon>Pseudomonadota</taxon>
        <taxon>Betaproteobacteria</taxon>
        <taxon>Burkholderiales</taxon>
        <taxon>Burkholderiaceae</taxon>
        <taxon>Burkholderia</taxon>
        <taxon>Burkholderia cepacia complex</taxon>
    </lineage>
</organism>
<evidence type="ECO:0000313" key="3">
    <source>
        <dbReference type="Proteomes" id="UP000494109"/>
    </source>
</evidence>
<gene>
    <name evidence="2" type="ORF">BCO71033_07055</name>
</gene>
<dbReference type="AlphaFoldDB" id="A0A6P3BZU3"/>
<dbReference type="Pfam" id="PF13557">
    <property type="entry name" value="Phenol_MetA_deg"/>
    <property type="match status" value="1"/>
</dbReference>
<evidence type="ECO:0000256" key="1">
    <source>
        <dbReference type="SAM" id="SignalP"/>
    </source>
</evidence>
<feature type="signal peptide" evidence="1">
    <location>
        <begin position="1"/>
        <end position="24"/>
    </location>
</feature>
<evidence type="ECO:0000313" key="2">
    <source>
        <dbReference type="EMBL" id="VWD64214.1"/>
    </source>
</evidence>
<name>A0A6P3BZU3_9BURK</name>
<dbReference type="Proteomes" id="UP000494109">
    <property type="component" value="Unassembled WGS sequence"/>
</dbReference>
<reference evidence="2 3" key="1">
    <citation type="submission" date="2019-09" db="EMBL/GenBank/DDBJ databases">
        <authorList>
            <person name="Depoorter E."/>
        </authorList>
    </citation>
    <scope>NUCLEOTIDE SEQUENCE [LARGE SCALE GENOMIC DNA]</scope>
    <source>
        <strain evidence="2">R-71033</strain>
    </source>
</reference>
<dbReference type="RefSeq" id="WP_174948370.1">
    <property type="nucleotide sequence ID" value="NZ_CABVQS010000049.1"/>
</dbReference>
<protein>
    <submittedName>
        <fullName evidence="2">Meta-pathway phenol degradation-like protein</fullName>
    </submittedName>
</protein>
<proteinExistence type="predicted"/>
<dbReference type="InterPro" id="IPR025737">
    <property type="entry name" value="FApF"/>
</dbReference>
<sequence>MKKLSYLALATAWIASLASTAAQATENGGSVYPLGVQTITPGLMMAPGDYLLSYNEWIHANKIVDGSGKDALPDPKLNVEAHALRYLHVFENLKIAGGDLSLEANWSYVDSKLDTPFFNAHASGFGDLTLGPSIGWHSPTFHQQVTLLATLPIGSYDAKNAVNIGRNYYAVMGDYAFTWFFAPQWELSSMFKVIYNNKNRDNGYKSGIETNVDFSLDHFFPNRWFAGVGGYWHNQLTDDTLNGQAVNGNGNRIRDFAIGPQVGYATDKVGVYLAWQHQVYARNTAKGDRLWLNAFIKF</sequence>